<dbReference type="Proteomes" id="UP001163850">
    <property type="component" value="Unassembled WGS sequence"/>
</dbReference>
<gene>
    <name evidence="1" type="ORF">F5890DRAFT_620156</name>
</gene>
<protein>
    <recommendedName>
        <fullName evidence="3">Pyridoxamine 5'-phosphate oxidase putative domain-containing protein</fullName>
    </recommendedName>
</protein>
<organism evidence="1 2">
    <name type="scientific">Lentinula detonsa</name>
    <dbReference type="NCBI Taxonomy" id="2804962"/>
    <lineage>
        <taxon>Eukaryota</taxon>
        <taxon>Fungi</taxon>
        <taxon>Dikarya</taxon>
        <taxon>Basidiomycota</taxon>
        <taxon>Agaricomycotina</taxon>
        <taxon>Agaricomycetes</taxon>
        <taxon>Agaricomycetidae</taxon>
        <taxon>Agaricales</taxon>
        <taxon>Marasmiineae</taxon>
        <taxon>Omphalotaceae</taxon>
        <taxon>Lentinula</taxon>
    </lineage>
</organism>
<dbReference type="PANTHER" id="PTHR39336:SF3">
    <property type="entry name" value="PYRIDOXAMINE PHOSPHATE OXIDASE"/>
    <property type="match status" value="1"/>
</dbReference>
<dbReference type="EMBL" id="MU802148">
    <property type="protein sequence ID" value="KAJ3980916.1"/>
    <property type="molecule type" value="Genomic_DNA"/>
</dbReference>
<comment type="caution">
    <text evidence="1">The sequence shown here is derived from an EMBL/GenBank/DDBJ whole genome shotgun (WGS) entry which is preliminary data.</text>
</comment>
<proteinExistence type="predicted"/>
<reference evidence="1" key="1">
    <citation type="submission" date="2022-08" db="EMBL/GenBank/DDBJ databases">
        <authorList>
            <consortium name="DOE Joint Genome Institute"/>
            <person name="Min B."/>
            <person name="Riley R."/>
            <person name="Sierra-Patev S."/>
            <person name="Naranjo-Ortiz M."/>
            <person name="Looney B."/>
            <person name="Konkel Z."/>
            <person name="Slot J.C."/>
            <person name="Sakamoto Y."/>
            <person name="Steenwyk J.L."/>
            <person name="Rokas A."/>
            <person name="Carro J."/>
            <person name="Camarero S."/>
            <person name="Ferreira P."/>
            <person name="Molpeceres G."/>
            <person name="Ruiz-Duenas F.J."/>
            <person name="Serrano A."/>
            <person name="Henrissat B."/>
            <person name="Drula E."/>
            <person name="Hughes K.W."/>
            <person name="Mata J.L."/>
            <person name="Ishikawa N.K."/>
            <person name="Vargas-Isla R."/>
            <person name="Ushijima S."/>
            <person name="Smith C.A."/>
            <person name="Ahrendt S."/>
            <person name="Andreopoulos W."/>
            <person name="He G."/>
            <person name="Labutti K."/>
            <person name="Lipzen A."/>
            <person name="Ng V."/>
            <person name="Sandor L."/>
            <person name="Barry K."/>
            <person name="Martinez A.T."/>
            <person name="Xiao Y."/>
            <person name="Gibbons J.G."/>
            <person name="Terashima K."/>
            <person name="Hibbett D.S."/>
            <person name="Grigoriev I.V."/>
        </authorList>
    </citation>
    <scope>NUCLEOTIDE SEQUENCE</scope>
    <source>
        <strain evidence="1">TFB7829</strain>
    </source>
</reference>
<evidence type="ECO:0000313" key="1">
    <source>
        <dbReference type="EMBL" id="KAJ3980916.1"/>
    </source>
</evidence>
<dbReference type="Gene3D" id="2.30.110.10">
    <property type="entry name" value="Electron Transport, Fmn-binding Protein, Chain A"/>
    <property type="match status" value="1"/>
</dbReference>
<sequence length="280" mass="31323">MGQFFDEIPNFLITWLEQQQMFWTATAPLSGSGHVNLSPKCTRGTFHIVNPQKVWYEDMSGSGVETISHLKESGNGRITVLFHAFGGPPRICRLFGTGTVHEYGTPEYNEFIPKNRLPGSRAVIVVDVHKVGTVIFGFLFFTNYHLLTSYQSCGYAIPFYEFKSHRNQLLQWAQKKESTDNEFLEEYKEPSSKGLYSYWKENNARSIDGIPGLDSKTFNAAINPFKTGVFSYTSDDKSMATSRGTGSLANFLGTNGILDSKFLTGVVLGVLATSMLVRYV</sequence>
<name>A0AA38PSP8_9AGAR</name>
<dbReference type="PANTHER" id="PTHR39336">
    <property type="entry name" value="PYRIDOXAMINE PHOSPHATE OXIDASE FAMILY PROTEIN (AFU_ORTHOLOGUE AFUA_6G11440)"/>
    <property type="match status" value="1"/>
</dbReference>
<dbReference type="AlphaFoldDB" id="A0AA38PSP8"/>
<evidence type="ECO:0000313" key="2">
    <source>
        <dbReference type="Proteomes" id="UP001163850"/>
    </source>
</evidence>
<evidence type="ECO:0008006" key="3">
    <source>
        <dbReference type="Google" id="ProtNLM"/>
    </source>
</evidence>
<accession>A0AA38PSP8</accession>
<dbReference type="InterPro" id="IPR012349">
    <property type="entry name" value="Split_barrel_FMN-bd"/>
</dbReference>